<proteinExistence type="predicted"/>
<dbReference type="Gene3D" id="1.10.260.40">
    <property type="entry name" value="lambda repressor-like DNA-binding domains"/>
    <property type="match status" value="1"/>
</dbReference>
<gene>
    <name evidence="1" type="ORF">C1S70_19570</name>
</gene>
<protein>
    <submittedName>
        <fullName evidence="1">Transcriptional regulator</fullName>
    </submittedName>
</protein>
<dbReference type="Proteomes" id="UP000236268">
    <property type="component" value="Unassembled WGS sequence"/>
</dbReference>
<accession>A0A2K1FXP2</accession>
<dbReference type="EMBL" id="POWG01000021">
    <property type="protein sequence ID" value="PNQ97307.1"/>
    <property type="molecule type" value="Genomic_DNA"/>
</dbReference>
<dbReference type="InterPro" id="IPR010982">
    <property type="entry name" value="Lambda_DNA-bd_dom_sf"/>
</dbReference>
<comment type="caution">
    <text evidence="1">The sequence shown here is derived from an EMBL/GenBank/DDBJ whole genome shotgun (WGS) entry which is preliminary data.</text>
</comment>
<dbReference type="AlphaFoldDB" id="A0A2K1FXP2"/>
<dbReference type="SUPFAM" id="SSF47413">
    <property type="entry name" value="lambda repressor-like DNA-binding domains"/>
    <property type="match status" value="1"/>
</dbReference>
<reference evidence="1 2" key="1">
    <citation type="submission" date="2018-01" db="EMBL/GenBank/DDBJ databases">
        <title>Whole genome sequence of Azospirillum brasilense REC3 isolated from strawberry roots.</title>
        <authorList>
            <person name="Fontana C.A."/>
            <person name="Salazar S.M."/>
            <person name="Bassi D."/>
            <person name="Puglisi E."/>
            <person name="Lovaisa N.C."/>
            <person name="Toffoli L.M."/>
            <person name="Pedraza R."/>
            <person name="Cocconcelli P.S."/>
        </authorList>
    </citation>
    <scope>NUCLEOTIDE SEQUENCE [LARGE SCALE GENOMIC DNA]</scope>
    <source>
        <strain evidence="1 2">REC3</strain>
    </source>
</reference>
<organism evidence="1 2">
    <name type="scientific">Azospirillum argentinense</name>
    <dbReference type="NCBI Taxonomy" id="2970906"/>
    <lineage>
        <taxon>Bacteria</taxon>
        <taxon>Pseudomonadati</taxon>
        <taxon>Pseudomonadota</taxon>
        <taxon>Alphaproteobacteria</taxon>
        <taxon>Rhodospirillales</taxon>
        <taxon>Azospirillaceae</taxon>
        <taxon>Azospirillum</taxon>
    </lineage>
</organism>
<dbReference type="InterPro" id="IPR001387">
    <property type="entry name" value="Cro/C1-type_HTH"/>
</dbReference>
<evidence type="ECO:0000313" key="1">
    <source>
        <dbReference type="EMBL" id="PNQ97307.1"/>
    </source>
</evidence>
<evidence type="ECO:0000313" key="2">
    <source>
        <dbReference type="Proteomes" id="UP000236268"/>
    </source>
</evidence>
<name>A0A2K1FXP2_9PROT</name>
<sequence length="88" mass="9611">MAILSIEQCRAGRALLSWTQDELAKEARTAGRTVKDFERGARQPLDRTLRDLKEAMERAGVQFIAAGPYQGDGGPGVRLRADSDHSGL</sequence>
<dbReference type="CDD" id="cd00093">
    <property type="entry name" value="HTH_XRE"/>
    <property type="match status" value="1"/>
</dbReference>
<dbReference type="GO" id="GO:0003677">
    <property type="term" value="F:DNA binding"/>
    <property type="evidence" value="ECO:0007669"/>
    <property type="project" value="InterPro"/>
</dbReference>